<name>A0A5S3PVJ7_9FLAO</name>
<reference evidence="1 2" key="1">
    <citation type="submission" date="2019-05" db="EMBL/GenBank/DDBJ databases">
        <authorList>
            <person name="Zhang J.-Y."/>
            <person name="Feg X."/>
            <person name="Du Z.-J."/>
        </authorList>
    </citation>
    <scope>NUCLEOTIDE SEQUENCE [LARGE SCALE GENOMIC DNA]</scope>
    <source>
        <strain evidence="1 2">RZ26</strain>
    </source>
</reference>
<gene>
    <name evidence="1" type="ORF">FEE95_01995</name>
</gene>
<evidence type="ECO:0000313" key="1">
    <source>
        <dbReference type="EMBL" id="TMM58222.1"/>
    </source>
</evidence>
<dbReference type="OrthoDB" id="5043675at2"/>
<proteinExistence type="predicted"/>
<comment type="caution">
    <text evidence="1">The sequence shown here is derived from an EMBL/GenBank/DDBJ whole genome shotgun (WGS) entry which is preliminary data.</text>
</comment>
<protein>
    <submittedName>
        <fullName evidence="1">Uncharacterized protein</fullName>
    </submittedName>
</protein>
<dbReference type="RefSeq" id="WP_138656154.1">
    <property type="nucleotide sequence ID" value="NZ_VATY01000001.1"/>
</dbReference>
<dbReference type="AlphaFoldDB" id="A0A5S3PVJ7"/>
<evidence type="ECO:0000313" key="2">
    <source>
        <dbReference type="Proteomes" id="UP000310314"/>
    </source>
</evidence>
<keyword evidence="2" id="KW-1185">Reference proteome</keyword>
<dbReference type="EMBL" id="VATY01000001">
    <property type="protein sequence ID" value="TMM58222.1"/>
    <property type="molecule type" value="Genomic_DNA"/>
</dbReference>
<sequence length="292" mass="32377">MKKLDKILLGHNPLFGVDHLSQAQGNAKDQKFENKNALTDILRYAHSKGVKAMMMSTHPRAQVILDIIEKDPVLKDDFTVYPLLPYVVKYVRASNEKGMFNVVKDLLGQAGTGGSLSMFMSGLSSLVGGNLYKTIKILIDIEMLPFKNHKLGAVFMHDGLVDLALGLGCDEAFDVFRDHIEKKYSVPGGLITKNVPMLVDTLDARGWEEYLIMAAFNKTGFYINPSLELTEKTLKKPGMNFIPMSTLAAGAIPPQEAFEYIGQFPEVKSVVVGMSKKSHIDQTVDLINQNIR</sequence>
<organism evidence="1 2">
    <name type="scientific">Maribacter algarum</name>
    <name type="common">ex Zhang et al. 2020</name>
    <dbReference type="NCBI Taxonomy" id="2578118"/>
    <lineage>
        <taxon>Bacteria</taxon>
        <taxon>Pseudomonadati</taxon>
        <taxon>Bacteroidota</taxon>
        <taxon>Flavobacteriia</taxon>
        <taxon>Flavobacteriales</taxon>
        <taxon>Flavobacteriaceae</taxon>
        <taxon>Maribacter</taxon>
    </lineage>
</organism>
<accession>A0A5S3PVJ7</accession>
<dbReference type="Proteomes" id="UP000310314">
    <property type="component" value="Unassembled WGS sequence"/>
</dbReference>